<evidence type="ECO:0000259" key="13">
    <source>
        <dbReference type="PROSITE" id="PS52039"/>
    </source>
</evidence>
<dbReference type="EMBL" id="MFDD01000007">
    <property type="protein sequence ID" value="OGE40650.1"/>
    <property type="molecule type" value="Genomic_DNA"/>
</dbReference>
<dbReference type="Gene3D" id="3.40.50.140">
    <property type="match status" value="1"/>
</dbReference>
<feature type="domain" description="Topo IA-type catalytic" evidence="13">
    <location>
        <begin position="151"/>
        <end position="617"/>
    </location>
</feature>
<dbReference type="SMART" id="SM00493">
    <property type="entry name" value="TOPRIM"/>
    <property type="match status" value="1"/>
</dbReference>
<dbReference type="GO" id="GO:0003677">
    <property type="term" value="F:DNA binding"/>
    <property type="evidence" value="ECO:0007669"/>
    <property type="project" value="UniProtKB-KW"/>
</dbReference>
<evidence type="ECO:0000256" key="2">
    <source>
        <dbReference type="ARBA" id="ARBA00009446"/>
    </source>
</evidence>
<dbReference type="InterPro" id="IPR013497">
    <property type="entry name" value="Topo_IA_cen"/>
</dbReference>
<organism evidence="14 15">
    <name type="scientific">Candidatus Daviesbacteria bacterium RIFCSPHIGHO2_02_FULL_43_12</name>
    <dbReference type="NCBI Taxonomy" id="1797776"/>
    <lineage>
        <taxon>Bacteria</taxon>
        <taxon>Candidatus Daviesiibacteriota</taxon>
    </lineage>
</organism>
<keyword evidence="7 10" id="KW-0799">Topoisomerase</keyword>
<feature type="site" description="Interaction with DNA" evidence="10">
    <location>
        <position position="177"/>
    </location>
</feature>
<dbReference type="Gene3D" id="3.30.65.10">
    <property type="entry name" value="Bacterial Topoisomerase I, domain 1"/>
    <property type="match status" value="2"/>
</dbReference>
<dbReference type="InterPro" id="IPR028612">
    <property type="entry name" value="Topoisom_1_IA"/>
</dbReference>
<proteinExistence type="inferred from homology"/>
<dbReference type="InterPro" id="IPR013825">
    <property type="entry name" value="Topo_IA_cen_sub2"/>
</dbReference>
<evidence type="ECO:0000313" key="15">
    <source>
        <dbReference type="Proteomes" id="UP000177328"/>
    </source>
</evidence>
<dbReference type="Gene3D" id="2.70.20.10">
    <property type="entry name" value="Topoisomerase I, domain 3"/>
    <property type="match status" value="1"/>
</dbReference>
<comment type="subunit">
    <text evidence="10">Monomer.</text>
</comment>
<feature type="domain" description="Toprim" evidence="12">
    <location>
        <begin position="2"/>
        <end position="118"/>
    </location>
</feature>
<dbReference type="PROSITE" id="PS00396">
    <property type="entry name" value="TOPO_IA_1"/>
    <property type="match status" value="1"/>
</dbReference>
<dbReference type="Gene3D" id="1.10.460.10">
    <property type="entry name" value="Topoisomerase I, domain 2"/>
    <property type="match status" value="1"/>
</dbReference>
<dbReference type="PANTHER" id="PTHR42785">
    <property type="entry name" value="DNA TOPOISOMERASE, TYPE IA, CORE"/>
    <property type="match status" value="1"/>
</dbReference>
<keyword evidence="6" id="KW-0460">Magnesium</keyword>
<protein>
    <recommendedName>
        <fullName evidence="10">DNA topoisomerase 1</fullName>
        <ecNumber evidence="10">5.6.2.1</ecNumber>
    </recommendedName>
    <alternativeName>
        <fullName evidence="10">DNA topoisomerase I</fullName>
    </alternativeName>
</protein>
<dbReference type="PROSITE" id="PS52039">
    <property type="entry name" value="TOPO_IA_2"/>
    <property type="match status" value="1"/>
</dbReference>
<feature type="site" description="Interaction with DNA" evidence="10">
    <location>
        <position position="162"/>
    </location>
</feature>
<gene>
    <name evidence="10" type="primary">topA</name>
    <name evidence="14" type="ORF">A3D25_05835</name>
</gene>
<evidence type="ECO:0000259" key="12">
    <source>
        <dbReference type="PROSITE" id="PS50880"/>
    </source>
</evidence>
<dbReference type="InterPro" id="IPR034149">
    <property type="entry name" value="TOPRIM_TopoI"/>
</dbReference>
<dbReference type="CDD" id="cd00186">
    <property type="entry name" value="TOP1Ac"/>
    <property type="match status" value="1"/>
</dbReference>
<dbReference type="PANTHER" id="PTHR42785:SF1">
    <property type="entry name" value="DNA TOPOISOMERASE"/>
    <property type="match status" value="1"/>
</dbReference>
<feature type="region of interest" description="Interaction with DNA" evidence="10">
    <location>
        <begin position="185"/>
        <end position="190"/>
    </location>
</feature>
<keyword evidence="8 10" id="KW-0238">DNA-binding</keyword>
<dbReference type="Gene3D" id="1.10.290.10">
    <property type="entry name" value="Topoisomerase I, domain 4"/>
    <property type="match status" value="1"/>
</dbReference>
<dbReference type="SMART" id="SM00436">
    <property type="entry name" value="TOP1Bc"/>
    <property type="match status" value="1"/>
</dbReference>
<dbReference type="InterPro" id="IPR003601">
    <property type="entry name" value="Topo_IA_2"/>
</dbReference>
<dbReference type="InterPro" id="IPR005733">
    <property type="entry name" value="TopoI_bac-type"/>
</dbReference>
<evidence type="ECO:0000313" key="14">
    <source>
        <dbReference type="EMBL" id="OGE40650.1"/>
    </source>
</evidence>
<keyword evidence="4" id="KW-0863">Zinc-finger</keyword>
<dbReference type="AlphaFoldDB" id="A0A1F5KIK3"/>
<feature type="site" description="Interaction with DNA" evidence="10">
    <location>
        <position position="161"/>
    </location>
</feature>
<dbReference type="GO" id="GO:0003917">
    <property type="term" value="F:DNA topoisomerase type I (single strand cut, ATP-independent) activity"/>
    <property type="evidence" value="ECO:0007669"/>
    <property type="project" value="UniProtKB-UniRule"/>
</dbReference>
<feature type="site" description="Interaction with DNA" evidence="10">
    <location>
        <position position="316"/>
    </location>
</feature>
<accession>A0A1F5KIK3</accession>
<dbReference type="Proteomes" id="UP000177328">
    <property type="component" value="Unassembled WGS sequence"/>
</dbReference>
<dbReference type="Pfam" id="PF01396">
    <property type="entry name" value="Zn_ribbon_Top1"/>
    <property type="match status" value="2"/>
</dbReference>
<evidence type="ECO:0000256" key="3">
    <source>
        <dbReference type="ARBA" id="ARBA00022723"/>
    </source>
</evidence>
<dbReference type="SMART" id="SM00437">
    <property type="entry name" value="TOP1Ac"/>
    <property type="match status" value="1"/>
</dbReference>
<dbReference type="NCBIfam" id="TIGR01051">
    <property type="entry name" value="topA_bact"/>
    <property type="match status" value="1"/>
</dbReference>
<keyword evidence="5" id="KW-0862">Zinc</keyword>
<dbReference type="GO" id="GO:0008270">
    <property type="term" value="F:zinc ion binding"/>
    <property type="evidence" value="ECO:0007669"/>
    <property type="project" value="UniProtKB-KW"/>
</dbReference>
<dbReference type="Pfam" id="PF01751">
    <property type="entry name" value="Toprim"/>
    <property type="match status" value="1"/>
</dbReference>
<feature type="site" description="Interaction with DNA" evidence="10">
    <location>
        <position position="165"/>
    </location>
</feature>
<evidence type="ECO:0000256" key="10">
    <source>
        <dbReference type="HAMAP-Rule" id="MF_00952"/>
    </source>
</evidence>
<dbReference type="InterPro" id="IPR013824">
    <property type="entry name" value="Topo_IA_cen_sub1"/>
</dbReference>
<dbReference type="Pfam" id="PF01131">
    <property type="entry name" value="Topoisom_bac"/>
    <property type="match status" value="1"/>
</dbReference>
<evidence type="ECO:0000256" key="8">
    <source>
        <dbReference type="ARBA" id="ARBA00023125"/>
    </source>
</evidence>
<reference evidence="14 15" key="1">
    <citation type="journal article" date="2016" name="Nat. Commun.">
        <title>Thousands of microbial genomes shed light on interconnected biogeochemical processes in an aquifer system.</title>
        <authorList>
            <person name="Anantharaman K."/>
            <person name="Brown C.T."/>
            <person name="Hug L.A."/>
            <person name="Sharon I."/>
            <person name="Castelle C.J."/>
            <person name="Probst A.J."/>
            <person name="Thomas B.C."/>
            <person name="Singh A."/>
            <person name="Wilkins M.J."/>
            <person name="Karaoz U."/>
            <person name="Brodie E.L."/>
            <person name="Williams K.H."/>
            <person name="Hubbard S.S."/>
            <person name="Banfield J.F."/>
        </authorList>
    </citation>
    <scope>NUCLEOTIDE SEQUENCE [LARGE SCALE GENOMIC DNA]</scope>
</reference>
<dbReference type="InterPro" id="IPR006171">
    <property type="entry name" value="TOPRIM_dom"/>
</dbReference>
<comment type="catalytic activity">
    <reaction evidence="1 10">
        <text>ATP-independent breakage of single-stranded DNA, followed by passage and rejoining.</text>
        <dbReference type="EC" id="5.6.2.1"/>
    </reaction>
</comment>
<dbReference type="GO" id="GO:0005694">
    <property type="term" value="C:chromosome"/>
    <property type="evidence" value="ECO:0007669"/>
    <property type="project" value="InterPro"/>
</dbReference>
<keyword evidence="3" id="KW-0479">Metal-binding</keyword>
<sequence>MNNLVIVESPTKARTLSKFLGSDFRIEASMGHIRDLPKAQLGIDVEHNFEPQYIVPKDKKKRVGELKKIAEGAENIWIASDPDREGEAIAWHIRELFVGRGSSGEKNKKIDKQSLSLHDKRSTIHNIRRVEFHEITEKAVKAAFQHPREINMQLVDAQQARRVLDRLVGYKLSPLLWKKVRRGLSAGRVQSVTLRLVVEREQEIEAFKPVEYWNITATLDSKLRTQNTFDAELIELNGKKLEVHNQPQADEHLNILKTAEYSISKVTKREVKRQPHPPFTTSTLQQAAGNKLGFTAKRTMSVAQFLYEHGLITYMRTDSLNLSAEALAASREYIGQAFGKNYLPASSRVFKTKSKGAQEAHEAIRPTKMDLTVDKLNAEGLTRDHIRLYDLIWKRMIASQMAEAVMDQTSIDVLANSKGQIAKRNQGDAQSTIGDRQYTFRASGSIVKFDGWLRLYQESRVKPARQGPGEAGGSQVDTEENDEANSTKNQLLPELTEGEDLTLLDLKGDQHFTEPPPRYNEASLIKKLEELGIGRPSTYAPTLSTIQDRFYVEKQDRKFLPTVLGRAVTEFLLKNFADIIDYQFTALMELQLDKVADGEQEWRPMIKDFYTPFAQKVKDTETGSKKVEIATEKINKACPECSKPLLVRFGKFGKFLACSGFPECKHTEPFEEDLHITCPKDGGQVVLRKTKTGKPFYGCKNYPQCDFASWTKPQKEGTGTVDRLQRRQRLLMTVLK</sequence>
<feature type="region of interest" description="Disordered" evidence="11">
    <location>
        <begin position="462"/>
        <end position="490"/>
    </location>
</feature>
<dbReference type="InterPro" id="IPR023405">
    <property type="entry name" value="Topo_IA_core_domain"/>
</dbReference>
<feature type="active site" description="O-(5'-phospho-DNA)-tyrosine intermediate" evidence="10">
    <location>
        <position position="314"/>
    </location>
</feature>
<dbReference type="HAMAP" id="MF_00952">
    <property type="entry name" value="Topoisom_1_prok"/>
    <property type="match status" value="1"/>
</dbReference>
<evidence type="ECO:0000256" key="1">
    <source>
        <dbReference type="ARBA" id="ARBA00000213"/>
    </source>
</evidence>
<dbReference type="EC" id="5.6.2.1" evidence="10"/>
<evidence type="ECO:0000256" key="4">
    <source>
        <dbReference type="ARBA" id="ARBA00022771"/>
    </source>
</evidence>
<dbReference type="PROSITE" id="PS50880">
    <property type="entry name" value="TOPRIM"/>
    <property type="match status" value="1"/>
</dbReference>
<dbReference type="InterPro" id="IPR013498">
    <property type="entry name" value="Topo_IA_Znf"/>
</dbReference>
<dbReference type="CDD" id="cd03363">
    <property type="entry name" value="TOPRIM_TopoIA_TopoI"/>
    <property type="match status" value="1"/>
</dbReference>
<feature type="site" description="Interaction with DNA" evidence="10">
    <location>
        <position position="32"/>
    </location>
</feature>
<feature type="site" description="Interaction with DNA" evidence="10">
    <location>
        <position position="549"/>
    </location>
</feature>
<dbReference type="SUPFAM" id="SSF56712">
    <property type="entry name" value="Prokaryotic type I DNA topoisomerase"/>
    <property type="match status" value="1"/>
</dbReference>
<dbReference type="InterPro" id="IPR003602">
    <property type="entry name" value="Topo_IA_DNA-bd_dom"/>
</dbReference>
<dbReference type="PRINTS" id="PR00417">
    <property type="entry name" value="PRTPISMRASEI"/>
</dbReference>
<dbReference type="InterPro" id="IPR013826">
    <property type="entry name" value="Topo_IA_cen_sub3"/>
</dbReference>
<comment type="function">
    <text evidence="10">Releases the supercoiling and torsional tension of DNA, which is introduced during the DNA replication and transcription, by transiently cleaving and rejoining one strand of the DNA duplex. Introduces a single-strand break via transesterification at a target site in duplex DNA. The scissile phosphodiester is attacked by the catalytic tyrosine of the enzyme, resulting in the formation of a DNA-(5'-phosphotyrosyl)-enzyme intermediate and the expulsion of a 3'-OH DNA strand. The free DNA strand then undergoes passage around the unbroken strand, thus removing DNA supercoils. Finally, in the religation step, the DNA 3'-OH attacks the covalent intermediate to expel the active-site tyrosine and restore the DNA phosphodiester backbone.</text>
</comment>
<comment type="similarity">
    <text evidence="2 10">Belongs to the type IA topoisomerase family.</text>
</comment>
<dbReference type="InterPro" id="IPR000380">
    <property type="entry name" value="Topo_IA"/>
</dbReference>
<dbReference type="InterPro" id="IPR023406">
    <property type="entry name" value="Topo_IA_AS"/>
</dbReference>
<evidence type="ECO:0000256" key="6">
    <source>
        <dbReference type="ARBA" id="ARBA00022842"/>
    </source>
</evidence>
<keyword evidence="9 10" id="KW-0413">Isomerase</keyword>
<comment type="caution">
    <text evidence="14">The sequence shown here is derived from an EMBL/GenBank/DDBJ whole genome shotgun (WGS) entry which is preliminary data.</text>
</comment>
<name>A0A1F5KIK3_9BACT</name>
<evidence type="ECO:0000256" key="5">
    <source>
        <dbReference type="ARBA" id="ARBA00022833"/>
    </source>
</evidence>
<evidence type="ECO:0000256" key="7">
    <source>
        <dbReference type="ARBA" id="ARBA00023029"/>
    </source>
</evidence>
<dbReference type="GO" id="GO:0006265">
    <property type="term" value="P:DNA topological change"/>
    <property type="evidence" value="ECO:0007669"/>
    <property type="project" value="UniProtKB-UniRule"/>
</dbReference>
<evidence type="ECO:0000256" key="11">
    <source>
        <dbReference type="SAM" id="MobiDB-lite"/>
    </source>
</evidence>
<evidence type="ECO:0000256" key="9">
    <source>
        <dbReference type="ARBA" id="ARBA00023235"/>
    </source>
</evidence>
<feature type="site" description="Interaction with DNA" evidence="10">
    <location>
        <position position="170"/>
    </location>
</feature>